<feature type="compositionally biased region" description="Basic and acidic residues" evidence="1">
    <location>
        <begin position="109"/>
        <end position="134"/>
    </location>
</feature>
<feature type="region of interest" description="Disordered" evidence="1">
    <location>
        <begin position="1"/>
        <end position="211"/>
    </location>
</feature>
<dbReference type="EMBL" id="HG739106">
    <property type="protein sequence ID" value="CDP06440.1"/>
    <property type="molecule type" value="Genomic_DNA"/>
</dbReference>
<evidence type="ECO:0000313" key="2">
    <source>
        <dbReference type="EMBL" id="CDP06440.1"/>
    </source>
</evidence>
<feature type="compositionally biased region" description="Basic and acidic residues" evidence="1">
    <location>
        <begin position="79"/>
        <end position="90"/>
    </location>
</feature>
<feature type="compositionally biased region" description="Basic and acidic residues" evidence="1">
    <location>
        <begin position="165"/>
        <end position="178"/>
    </location>
</feature>
<dbReference type="PhylomeDB" id="A0A068UD04"/>
<dbReference type="Gramene" id="CDP06440">
    <property type="protein sequence ID" value="CDP06440"/>
    <property type="gene ID" value="GSCOC_T00023294001"/>
</dbReference>
<accession>A0A068UD04</accession>
<keyword evidence="3" id="KW-1185">Reference proteome</keyword>
<feature type="compositionally biased region" description="Gly residues" evidence="1">
    <location>
        <begin position="146"/>
        <end position="155"/>
    </location>
</feature>
<name>A0A068UD04_COFCA</name>
<organism evidence="2 3">
    <name type="scientific">Coffea canephora</name>
    <name type="common">Robusta coffee</name>
    <dbReference type="NCBI Taxonomy" id="49390"/>
    <lineage>
        <taxon>Eukaryota</taxon>
        <taxon>Viridiplantae</taxon>
        <taxon>Streptophyta</taxon>
        <taxon>Embryophyta</taxon>
        <taxon>Tracheophyta</taxon>
        <taxon>Spermatophyta</taxon>
        <taxon>Magnoliopsida</taxon>
        <taxon>eudicotyledons</taxon>
        <taxon>Gunneridae</taxon>
        <taxon>Pentapetalae</taxon>
        <taxon>asterids</taxon>
        <taxon>lamiids</taxon>
        <taxon>Gentianales</taxon>
        <taxon>Rubiaceae</taxon>
        <taxon>Ixoroideae</taxon>
        <taxon>Gardenieae complex</taxon>
        <taxon>Bertiereae - Coffeeae clade</taxon>
        <taxon>Coffeeae</taxon>
        <taxon>Coffea</taxon>
    </lineage>
</organism>
<evidence type="ECO:0000256" key="1">
    <source>
        <dbReference type="SAM" id="MobiDB-lite"/>
    </source>
</evidence>
<feature type="compositionally biased region" description="Basic and acidic residues" evidence="1">
    <location>
        <begin position="33"/>
        <end position="49"/>
    </location>
</feature>
<dbReference type="OMA" id="GEMKENH"/>
<proteinExistence type="predicted"/>
<reference evidence="3" key="1">
    <citation type="journal article" date="2014" name="Science">
        <title>The coffee genome provides insight into the convergent evolution of caffeine biosynthesis.</title>
        <authorList>
            <person name="Denoeud F."/>
            <person name="Carretero-Paulet L."/>
            <person name="Dereeper A."/>
            <person name="Droc G."/>
            <person name="Guyot R."/>
            <person name="Pietrella M."/>
            <person name="Zheng C."/>
            <person name="Alberti A."/>
            <person name="Anthony F."/>
            <person name="Aprea G."/>
            <person name="Aury J.M."/>
            <person name="Bento P."/>
            <person name="Bernard M."/>
            <person name="Bocs S."/>
            <person name="Campa C."/>
            <person name="Cenci A."/>
            <person name="Combes M.C."/>
            <person name="Crouzillat D."/>
            <person name="Da Silva C."/>
            <person name="Daddiego L."/>
            <person name="De Bellis F."/>
            <person name="Dussert S."/>
            <person name="Garsmeur O."/>
            <person name="Gayraud T."/>
            <person name="Guignon V."/>
            <person name="Jahn K."/>
            <person name="Jamilloux V."/>
            <person name="Joet T."/>
            <person name="Labadie K."/>
            <person name="Lan T."/>
            <person name="Leclercq J."/>
            <person name="Lepelley M."/>
            <person name="Leroy T."/>
            <person name="Li L.T."/>
            <person name="Librado P."/>
            <person name="Lopez L."/>
            <person name="Munoz A."/>
            <person name="Noel B."/>
            <person name="Pallavicini A."/>
            <person name="Perrotta G."/>
            <person name="Poncet V."/>
            <person name="Pot D."/>
            <person name="Priyono X."/>
            <person name="Rigoreau M."/>
            <person name="Rouard M."/>
            <person name="Rozas J."/>
            <person name="Tranchant-Dubreuil C."/>
            <person name="VanBuren R."/>
            <person name="Zhang Q."/>
            <person name="Andrade A.C."/>
            <person name="Argout X."/>
            <person name="Bertrand B."/>
            <person name="de Kochko A."/>
            <person name="Graziosi G."/>
            <person name="Henry R.J."/>
            <person name="Jayarama X."/>
            <person name="Ming R."/>
            <person name="Nagai C."/>
            <person name="Rounsley S."/>
            <person name="Sankoff D."/>
            <person name="Giuliano G."/>
            <person name="Albert V.A."/>
            <person name="Wincker P."/>
            <person name="Lashermes P."/>
        </authorList>
    </citation>
    <scope>NUCLEOTIDE SEQUENCE [LARGE SCALE GENOMIC DNA]</scope>
    <source>
        <strain evidence="3">cv. DH200-94</strain>
    </source>
</reference>
<protein>
    <submittedName>
        <fullName evidence="2">Uncharacterized protein</fullName>
    </submittedName>
</protein>
<sequence>MEDVVDEIQNTVSPDDKRSSFVGEPAAGIGAEQRVRDEAEEIQGDKERPTGLINNSISTIGSVTGGDDEEKNRSGGLSGEERNIEGERESGGPINHLISNLVSPILPPRVRESSNKRKADELESESKQEDKRGDGLPSKSVEEFGGSSGGDGGIFKGLISNIFHQDQDPGVKERKVKDVNQGAEQVKSESGGGLVESPVSSLPTPLAEDAAPATDEASILIHSIVHE</sequence>
<dbReference type="OrthoDB" id="1712073at2759"/>
<gene>
    <name evidence="2" type="ORF">GSCOC_T00023294001</name>
</gene>
<feature type="compositionally biased region" description="Polar residues" evidence="1">
    <location>
        <begin position="52"/>
        <end position="62"/>
    </location>
</feature>
<evidence type="ECO:0000313" key="3">
    <source>
        <dbReference type="Proteomes" id="UP000295252"/>
    </source>
</evidence>
<dbReference type="Proteomes" id="UP000295252">
    <property type="component" value="Chromosome VIII"/>
</dbReference>
<dbReference type="InParanoid" id="A0A068UD04"/>
<dbReference type="AlphaFoldDB" id="A0A068UD04"/>